<reference evidence="17 18" key="1">
    <citation type="submission" date="2019-04" db="EMBL/GenBank/DDBJ databases">
        <title>Azoarcus rhizosphaerae sp. nov. isolated from rhizosphere of Ficus religiosa.</title>
        <authorList>
            <person name="Lin S.-Y."/>
            <person name="Hameed A."/>
            <person name="Hsu Y.-H."/>
            <person name="Young C.-C."/>
        </authorList>
    </citation>
    <scope>NUCLEOTIDE SEQUENCE [LARGE SCALE GENOMIC DNA]</scope>
    <source>
        <strain evidence="17 18">CC-YHH848</strain>
    </source>
</reference>
<dbReference type="InterPro" id="IPR037066">
    <property type="entry name" value="Plug_dom_sf"/>
</dbReference>
<sequence length="685" mass="74854">MSVPVPFKLKPLTIAVTLACVAQAAQSQEMETTELGTVTVTAAGYEQNIKDAPATITVISAEELKKKSYSDITDALKNVPGVHIQGGSTEQSVMIRGMSADYTLFLIDGRPVQDNQAFGLNGGGAGAPVHFMPPIESIERIEIIRGPASSLYGSDAMGGVVNIITKRVVSKFSGALTTEYIKSGSGNDVTNDGFQTSVALNVPLIQDVLSMQLTGAFQNQDEADFVGGGDAAAADPEFKKRNVGAKLNWKVDERNTITLGASHTKQERWHNAGKSLAADDDDSYTKNERDNYFIQHEGRYGDLLWNSYLTYDSSENPTRRNATTGNGIKFDSWSANTQATAFLGKHTLTGGANYKNEKLEDGATNGVNIPGMVASTDVVEMERYQYSLFAEDEWQLIDDLALIFGARYDDNEAFGSQVSPKVYAVYQATDHLTLKGGMTTGYKAPSLRQSAPDFGGTSMGGVMIGNPDLKPETSRSYEVGASYENQRLGLSGSLTAYQTDFEDKITRTGRICPQNTVCTYKGTVYPAHQYGYTAYENVDEAELKGVEFTLDYRILPSLTYRHSYTYAKTEQKSGTNKGRPLNDIPEHMFNVGLDWDINSKWGTWVQANYRGKTSGRTVNASGSATNNVRYPSYTFYDLGLVYTATKDVKLKLGLYNAGNKKVAPEEGYAYVLDGRRFIASMSLNF</sequence>
<keyword evidence="10 17" id="KW-0675">Receptor</keyword>
<dbReference type="AlphaFoldDB" id="A0A4S4AQK2"/>
<dbReference type="Pfam" id="PF07715">
    <property type="entry name" value="Plug"/>
    <property type="match status" value="1"/>
</dbReference>
<dbReference type="Gene3D" id="2.170.130.10">
    <property type="entry name" value="TonB-dependent receptor, plug domain"/>
    <property type="match status" value="1"/>
</dbReference>
<dbReference type="PANTHER" id="PTHR30069:SF53">
    <property type="entry name" value="COLICIN I RECEPTOR-RELATED"/>
    <property type="match status" value="1"/>
</dbReference>
<proteinExistence type="inferred from homology"/>
<evidence type="ECO:0000313" key="18">
    <source>
        <dbReference type="Proteomes" id="UP000307956"/>
    </source>
</evidence>
<dbReference type="GO" id="GO:0009279">
    <property type="term" value="C:cell outer membrane"/>
    <property type="evidence" value="ECO:0007669"/>
    <property type="project" value="UniProtKB-SubCell"/>
</dbReference>
<evidence type="ECO:0000256" key="11">
    <source>
        <dbReference type="ARBA" id="ARBA00023237"/>
    </source>
</evidence>
<dbReference type="InterPro" id="IPR000531">
    <property type="entry name" value="Beta-barrel_TonB"/>
</dbReference>
<dbReference type="InterPro" id="IPR012910">
    <property type="entry name" value="Plug_dom"/>
</dbReference>
<feature type="domain" description="TonB-dependent receptor-like beta-barrel" evidence="15">
    <location>
        <begin position="247"/>
        <end position="656"/>
    </location>
</feature>
<dbReference type="RefSeq" id="WP_136385453.1">
    <property type="nucleotide sequence ID" value="NZ_SSOD01000009.1"/>
</dbReference>
<dbReference type="PROSITE" id="PS52016">
    <property type="entry name" value="TONB_DEPENDENT_REC_3"/>
    <property type="match status" value="1"/>
</dbReference>
<dbReference type="OrthoDB" id="183532at2"/>
<name>A0A4S4AQK2_9RHOO</name>
<keyword evidence="11 12" id="KW-0998">Cell outer membrane</keyword>
<comment type="caution">
    <text evidence="17">The sequence shown here is derived from an EMBL/GenBank/DDBJ whole genome shotgun (WGS) entry which is preliminary data.</text>
</comment>
<dbReference type="Proteomes" id="UP000307956">
    <property type="component" value="Unassembled WGS sequence"/>
</dbReference>
<evidence type="ECO:0000256" key="3">
    <source>
        <dbReference type="ARBA" id="ARBA00022448"/>
    </source>
</evidence>
<evidence type="ECO:0000256" key="1">
    <source>
        <dbReference type="ARBA" id="ARBA00004571"/>
    </source>
</evidence>
<evidence type="ECO:0000256" key="6">
    <source>
        <dbReference type="ARBA" id="ARBA00022729"/>
    </source>
</evidence>
<dbReference type="GO" id="GO:0015344">
    <property type="term" value="F:siderophore uptake transmembrane transporter activity"/>
    <property type="evidence" value="ECO:0007669"/>
    <property type="project" value="TreeGrafter"/>
</dbReference>
<keyword evidence="4 12" id="KW-1134">Transmembrane beta strand</keyword>
<protein>
    <submittedName>
        <fullName evidence="17">TonB-dependent receptor</fullName>
    </submittedName>
</protein>
<dbReference type="GO" id="GO:0044718">
    <property type="term" value="P:siderophore transmembrane transport"/>
    <property type="evidence" value="ECO:0007669"/>
    <property type="project" value="TreeGrafter"/>
</dbReference>
<evidence type="ECO:0000256" key="4">
    <source>
        <dbReference type="ARBA" id="ARBA00022452"/>
    </source>
</evidence>
<comment type="similarity">
    <text evidence="2 12 13">Belongs to the TonB-dependent receptor family.</text>
</comment>
<gene>
    <name evidence="17" type="ORF">E6O51_13190</name>
</gene>
<organism evidence="17 18">
    <name type="scientific">Pseudothauera rhizosphaerae</name>
    <dbReference type="NCBI Taxonomy" id="2565932"/>
    <lineage>
        <taxon>Bacteria</taxon>
        <taxon>Pseudomonadati</taxon>
        <taxon>Pseudomonadota</taxon>
        <taxon>Betaproteobacteria</taxon>
        <taxon>Rhodocyclales</taxon>
        <taxon>Zoogloeaceae</taxon>
        <taxon>Pseudothauera</taxon>
    </lineage>
</organism>
<evidence type="ECO:0000256" key="9">
    <source>
        <dbReference type="ARBA" id="ARBA00023136"/>
    </source>
</evidence>
<dbReference type="Gene3D" id="2.40.170.20">
    <property type="entry name" value="TonB-dependent receptor, beta-barrel domain"/>
    <property type="match status" value="1"/>
</dbReference>
<keyword evidence="8 13" id="KW-0798">TonB box</keyword>
<keyword evidence="5 12" id="KW-0812">Transmembrane</keyword>
<accession>A0A4S4AQK2</accession>
<evidence type="ECO:0000259" key="15">
    <source>
        <dbReference type="Pfam" id="PF00593"/>
    </source>
</evidence>
<evidence type="ECO:0000256" key="12">
    <source>
        <dbReference type="PROSITE-ProRule" id="PRU01360"/>
    </source>
</evidence>
<comment type="subcellular location">
    <subcellularLocation>
        <location evidence="1 12">Cell outer membrane</location>
        <topology evidence="1 12">Multi-pass membrane protein</topology>
    </subcellularLocation>
</comment>
<dbReference type="EMBL" id="SSOD01000009">
    <property type="protein sequence ID" value="THF60724.1"/>
    <property type="molecule type" value="Genomic_DNA"/>
</dbReference>
<dbReference type="SUPFAM" id="SSF56935">
    <property type="entry name" value="Porins"/>
    <property type="match status" value="1"/>
</dbReference>
<keyword evidence="6 14" id="KW-0732">Signal</keyword>
<keyword evidence="9 12" id="KW-0472">Membrane</keyword>
<evidence type="ECO:0000256" key="10">
    <source>
        <dbReference type="ARBA" id="ARBA00023170"/>
    </source>
</evidence>
<keyword evidence="7" id="KW-0406">Ion transport</keyword>
<evidence type="ECO:0000256" key="2">
    <source>
        <dbReference type="ARBA" id="ARBA00009810"/>
    </source>
</evidence>
<dbReference type="PANTHER" id="PTHR30069">
    <property type="entry name" value="TONB-DEPENDENT OUTER MEMBRANE RECEPTOR"/>
    <property type="match status" value="1"/>
</dbReference>
<feature type="signal peptide" evidence="14">
    <location>
        <begin position="1"/>
        <end position="24"/>
    </location>
</feature>
<dbReference type="InterPro" id="IPR039426">
    <property type="entry name" value="TonB-dep_rcpt-like"/>
</dbReference>
<dbReference type="CDD" id="cd01347">
    <property type="entry name" value="ligand_gated_channel"/>
    <property type="match status" value="1"/>
</dbReference>
<evidence type="ECO:0000256" key="5">
    <source>
        <dbReference type="ARBA" id="ARBA00022692"/>
    </source>
</evidence>
<evidence type="ECO:0000256" key="14">
    <source>
        <dbReference type="SAM" id="SignalP"/>
    </source>
</evidence>
<dbReference type="InterPro" id="IPR036942">
    <property type="entry name" value="Beta-barrel_TonB_sf"/>
</dbReference>
<feature type="domain" description="TonB-dependent receptor plug" evidence="16">
    <location>
        <begin position="49"/>
        <end position="160"/>
    </location>
</feature>
<keyword evidence="3 12" id="KW-0813">Transport</keyword>
<evidence type="ECO:0000256" key="13">
    <source>
        <dbReference type="RuleBase" id="RU003357"/>
    </source>
</evidence>
<evidence type="ECO:0000256" key="8">
    <source>
        <dbReference type="ARBA" id="ARBA00023077"/>
    </source>
</evidence>
<evidence type="ECO:0000259" key="16">
    <source>
        <dbReference type="Pfam" id="PF07715"/>
    </source>
</evidence>
<feature type="chain" id="PRO_5020787287" evidence="14">
    <location>
        <begin position="25"/>
        <end position="685"/>
    </location>
</feature>
<evidence type="ECO:0000256" key="7">
    <source>
        <dbReference type="ARBA" id="ARBA00023065"/>
    </source>
</evidence>
<evidence type="ECO:0000313" key="17">
    <source>
        <dbReference type="EMBL" id="THF60724.1"/>
    </source>
</evidence>
<dbReference type="Pfam" id="PF00593">
    <property type="entry name" value="TonB_dep_Rec_b-barrel"/>
    <property type="match status" value="1"/>
</dbReference>
<keyword evidence="18" id="KW-1185">Reference proteome</keyword>